<protein>
    <recommendedName>
        <fullName evidence="4">DUF5610 domain-containing protein</fullName>
    </recommendedName>
</protein>
<organism evidence="2 3">
    <name type="scientific">Paraburkholderia agricolaris</name>
    <dbReference type="NCBI Taxonomy" id="2152888"/>
    <lineage>
        <taxon>Bacteria</taxon>
        <taxon>Pseudomonadati</taxon>
        <taxon>Pseudomonadota</taxon>
        <taxon>Betaproteobacteria</taxon>
        <taxon>Burkholderiales</taxon>
        <taxon>Burkholderiaceae</taxon>
        <taxon>Paraburkholderia</taxon>
    </lineage>
</organism>
<comment type="caution">
    <text evidence="2">The sequence shown here is derived from an EMBL/GenBank/DDBJ whole genome shotgun (WGS) entry which is preliminary data.</text>
</comment>
<evidence type="ECO:0000313" key="2">
    <source>
        <dbReference type="EMBL" id="MFL9885996.1"/>
    </source>
</evidence>
<accession>A0ABW8ZTS5</accession>
<feature type="region of interest" description="Disordered" evidence="1">
    <location>
        <begin position="19"/>
        <end position="43"/>
    </location>
</feature>
<dbReference type="Proteomes" id="UP001629249">
    <property type="component" value="Unassembled WGS sequence"/>
</dbReference>
<evidence type="ECO:0000256" key="1">
    <source>
        <dbReference type="SAM" id="MobiDB-lite"/>
    </source>
</evidence>
<evidence type="ECO:0000313" key="3">
    <source>
        <dbReference type="Proteomes" id="UP001629249"/>
    </source>
</evidence>
<name>A0ABW8ZTS5_9BURK</name>
<proteinExistence type="predicted"/>
<dbReference type="RefSeq" id="WP_408331366.1">
    <property type="nucleotide sequence ID" value="NZ_JAQQFH010000021.1"/>
</dbReference>
<gene>
    <name evidence="2" type="ORF">PQR66_23360</name>
</gene>
<keyword evidence="3" id="KW-1185">Reference proteome</keyword>
<reference evidence="2 3" key="1">
    <citation type="journal article" date="2024" name="Chem. Sci.">
        <title>Discovery of megapolipeptins by genome mining of a Burkholderiales bacteria collection.</title>
        <authorList>
            <person name="Paulo B.S."/>
            <person name="Recchia M.J.J."/>
            <person name="Lee S."/>
            <person name="Fergusson C.H."/>
            <person name="Romanowski S.B."/>
            <person name="Hernandez A."/>
            <person name="Krull N."/>
            <person name="Liu D.Y."/>
            <person name="Cavanagh H."/>
            <person name="Bos A."/>
            <person name="Gray C.A."/>
            <person name="Murphy B.T."/>
            <person name="Linington R.G."/>
            <person name="Eustaquio A.S."/>
        </authorList>
    </citation>
    <scope>NUCLEOTIDE SEQUENCE [LARGE SCALE GENOMIC DNA]</scope>
    <source>
        <strain evidence="2 3">RL16-012-BIC-B</strain>
    </source>
</reference>
<sequence>MSISINSANSTTLSVSDSALNSAAPTPGVSASQTTPSSITVSAVDTQDHTRIDKYLDALNAPLKMGVDAQNIADALVPTMQSVIKERPDLANAQFDFAADNGAIAVSSTTMSNSDKTWLQGKLNSNTSLVQAVKSFHDDAVAGYTTWAKADGKPLSQSETDSISKQADNLTSFMDLFKNLGAEAQSSLMRDGTYSTSGGAPLNLAQDPGSAKGFLSFMQSVQSAKNGTATFATSSGQSLHAVLQMNIFEMNSSAMPNFFPPSDTQSLGFKEKA</sequence>
<evidence type="ECO:0008006" key="4">
    <source>
        <dbReference type="Google" id="ProtNLM"/>
    </source>
</evidence>
<dbReference type="EMBL" id="JAQQFN010000018">
    <property type="protein sequence ID" value="MFL9885996.1"/>
    <property type="molecule type" value="Genomic_DNA"/>
</dbReference>